<name>A0A1I0U687_9GAMM</name>
<dbReference type="EMBL" id="AP022642">
    <property type="protein sequence ID" value="BCA29993.1"/>
    <property type="molecule type" value="Genomic_DNA"/>
</dbReference>
<dbReference type="EMBL" id="WTFN01000045">
    <property type="protein sequence ID" value="MWK57878.1"/>
    <property type="molecule type" value="Genomic_DNA"/>
</dbReference>
<dbReference type="Proteomes" id="UP000501237">
    <property type="component" value="Chromosome"/>
</dbReference>
<dbReference type="KEGG" id="poj:PtoMrB4_39700"/>
<gene>
    <name evidence="3" type="ORF">GO594_18010</name>
    <name evidence="2" type="ORF">PtoMrB4_39700</name>
</gene>
<evidence type="ECO:0000259" key="1">
    <source>
        <dbReference type="PROSITE" id="PS51186"/>
    </source>
</evidence>
<dbReference type="GeneID" id="57399189"/>
<organism evidence="3 4">
    <name type="scientific">Metapseudomonas otitidis</name>
    <dbReference type="NCBI Taxonomy" id="319939"/>
    <lineage>
        <taxon>Bacteria</taxon>
        <taxon>Pseudomonadati</taxon>
        <taxon>Pseudomonadota</taxon>
        <taxon>Gammaproteobacteria</taxon>
        <taxon>Pseudomonadales</taxon>
        <taxon>Pseudomonadaceae</taxon>
        <taxon>Metapseudomonas</taxon>
    </lineage>
</organism>
<dbReference type="PANTHER" id="PTHR43451">
    <property type="entry name" value="ACETYLTRANSFERASE (GNAT) FAMILY PROTEIN"/>
    <property type="match status" value="1"/>
</dbReference>
<dbReference type="Pfam" id="PF13673">
    <property type="entry name" value="Acetyltransf_10"/>
    <property type="match status" value="1"/>
</dbReference>
<dbReference type="RefSeq" id="WP_044412206.1">
    <property type="nucleotide sequence ID" value="NZ_AP022642.1"/>
</dbReference>
<dbReference type="CDD" id="cd04301">
    <property type="entry name" value="NAT_SF"/>
    <property type="match status" value="1"/>
</dbReference>
<evidence type="ECO:0000313" key="2">
    <source>
        <dbReference type="EMBL" id="BCA29993.1"/>
    </source>
</evidence>
<proteinExistence type="predicted"/>
<dbReference type="PANTHER" id="PTHR43451:SF1">
    <property type="entry name" value="ACETYLTRANSFERASE"/>
    <property type="match status" value="1"/>
</dbReference>
<dbReference type="Proteomes" id="UP000461288">
    <property type="component" value="Unassembled WGS sequence"/>
</dbReference>
<evidence type="ECO:0000313" key="3">
    <source>
        <dbReference type="EMBL" id="MWK57878.1"/>
    </source>
</evidence>
<dbReference type="STRING" id="319939.SAMN05216263_108163"/>
<protein>
    <submittedName>
        <fullName evidence="3">GNAT family N-acetyltransferase</fullName>
    </submittedName>
</protein>
<dbReference type="SUPFAM" id="SSF55729">
    <property type="entry name" value="Acyl-CoA N-acyltransferases (Nat)"/>
    <property type="match status" value="1"/>
</dbReference>
<reference evidence="2 5" key="2">
    <citation type="journal article" date="2020" name="Microbiol. Resour. Announc.">
        <title>Complete genome sequence of Pseudomonas otitidis strain MrB4, isolated from Lake Biwa in Japan.</title>
        <authorList>
            <person name="Miyazaki K."/>
            <person name="Hase E."/>
            <person name="Maruya T."/>
        </authorList>
    </citation>
    <scope>NUCLEOTIDE SEQUENCE [LARGE SCALE GENOMIC DNA]</scope>
    <source>
        <strain evidence="2 5">MrB4</strain>
    </source>
</reference>
<dbReference type="InterPro" id="IPR000182">
    <property type="entry name" value="GNAT_dom"/>
</dbReference>
<dbReference type="InterPro" id="IPR052564">
    <property type="entry name" value="N-acetyltrans/Recomb-assoc"/>
</dbReference>
<dbReference type="PROSITE" id="PS51186">
    <property type="entry name" value="GNAT"/>
    <property type="match status" value="1"/>
</dbReference>
<evidence type="ECO:0000313" key="4">
    <source>
        <dbReference type="Proteomes" id="UP000461288"/>
    </source>
</evidence>
<dbReference type="GO" id="GO:0016747">
    <property type="term" value="F:acyltransferase activity, transferring groups other than amino-acyl groups"/>
    <property type="evidence" value="ECO:0007669"/>
    <property type="project" value="InterPro"/>
</dbReference>
<dbReference type="InterPro" id="IPR016181">
    <property type="entry name" value="Acyl_CoA_acyltransferase"/>
</dbReference>
<keyword evidence="3" id="KW-0808">Transferase</keyword>
<evidence type="ECO:0000313" key="5">
    <source>
        <dbReference type="Proteomes" id="UP000501237"/>
    </source>
</evidence>
<sequence>MALVRVARSDDLPAASAVCLAAFRGRVAPTLGAEGVATFEALAQPEAFAARQAGGNRLWVAEHAGRVVGVVELREQRHLSMLFVDPGCQGQGIGRALVQAVVPAVLAEGLTVNASLTSVEAYRRFGFTCTGEVFEQRGLVCQPMVLALEDRAP</sequence>
<dbReference type="Gene3D" id="3.40.630.30">
    <property type="match status" value="1"/>
</dbReference>
<feature type="domain" description="N-acetyltransferase" evidence="1">
    <location>
        <begin position="2"/>
        <end position="149"/>
    </location>
</feature>
<reference evidence="3 4" key="1">
    <citation type="submission" date="2019-12" db="EMBL/GenBank/DDBJ databases">
        <title>Draft genome sequence of Pseudomonas otitidis recovered from a chicken carcass.</title>
        <authorList>
            <person name="Vieira T.R."/>
            <person name="Oliviera E.F.C."/>
            <person name="Silva N.M.V."/>
            <person name="Sambrano G.E."/>
            <person name="Cibulski S.P."/>
            <person name="Cardoso M.R.I."/>
        </authorList>
    </citation>
    <scope>NUCLEOTIDE SEQUENCE [LARGE SCALE GENOMIC DNA]</scope>
    <source>
        <strain evidence="3 4">25_K</strain>
    </source>
</reference>
<accession>A0A1I0U687</accession>
<dbReference type="AlphaFoldDB" id="A0A1I0U687"/>